<dbReference type="GO" id="GO:0004674">
    <property type="term" value="F:protein serine/threonine kinase activity"/>
    <property type="evidence" value="ECO:0000318"/>
    <property type="project" value="GO_Central"/>
</dbReference>
<dbReference type="GO" id="GO:0042393">
    <property type="term" value="F:histone binding"/>
    <property type="evidence" value="ECO:0000318"/>
    <property type="project" value="GO_Central"/>
</dbReference>
<dbReference type="PROSITE" id="PS51525">
    <property type="entry name" value="NET"/>
    <property type="match status" value="1"/>
</dbReference>
<dbReference type="EnsemblPlants" id="PGSC0003DMT400085933">
    <property type="protein sequence ID" value="PGSC0003DMT400085933"/>
    <property type="gene ID" value="PGSC0003DMG400035504"/>
</dbReference>
<reference evidence="6" key="1">
    <citation type="journal article" date="2011" name="Nature">
        <title>Genome sequence and analysis of the tuber crop potato.</title>
        <authorList>
            <consortium name="The Potato Genome Sequencing Consortium"/>
        </authorList>
    </citation>
    <scope>NUCLEOTIDE SEQUENCE [LARGE SCALE GENOMIC DNA]</scope>
    <source>
        <strain evidence="6">cv. DM1-3 516 R44</strain>
    </source>
</reference>
<evidence type="ECO:0000256" key="3">
    <source>
        <dbReference type="SAM" id="MobiDB-lite"/>
    </source>
</evidence>
<evidence type="ECO:0000256" key="2">
    <source>
        <dbReference type="ARBA" id="ARBA00023163"/>
    </source>
</evidence>
<evidence type="ECO:0000313" key="5">
    <source>
        <dbReference type="EnsemblPlants" id="PGSC0003DMT400085933"/>
    </source>
</evidence>
<dbReference type="HOGENOM" id="CLU_375272_0_0_1"/>
<feature type="domain" description="NET" evidence="4">
    <location>
        <begin position="263"/>
        <end position="344"/>
    </location>
</feature>
<keyword evidence="6" id="KW-1185">Reference proteome</keyword>
<dbReference type="PANTHER" id="PTHR45926">
    <property type="entry name" value="OSJNBA0053K19.4 PROTEIN"/>
    <property type="match status" value="1"/>
</dbReference>
<proteinExistence type="predicted"/>
<feature type="compositionally biased region" description="Basic and acidic residues" evidence="3">
    <location>
        <begin position="717"/>
        <end position="728"/>
    </location>
</feature>
<feature type="region of interest" description="Disordered" evidence="3">
    <location>
        <begin position="669"/>
        <end position="740"/>
    </location>
</feature>
<dbReference type="GO" id="GO:0006338">
    <property type="term" value="P:chromatin remodeling"/>
    <property type="evidence" value="ECO:0000318"/>
    <property type="project" value="GO_Central"/>
</dbReference>
<dbReference type="eggNOG" id="KOG1474">
    <property type="taxonomic scope" value="Eukaryota"/>
</dbReference>
<dbReference type="GO" id="GO:0003682">
    <property type="term" value="F:chromatin binding"/>
    <property type="evidence" value="ECO:0000318"/>
    <property type="project" value="GO_Central"/>
</dbReference>
<dbReference type="Pfam" id="PF17035">
    <property type="entry name" value="BET"/>
    <property type="match status" value="1"/>
</dbReference>
<protein>
    <submittedName>
        <fullName evidence="5">Bromodomain-containing protein</fullName>
    </submittedName>
</protein>
<keyword evidence="1" id="KW-0805">Transcription regulation</keyword>
<dbReference type="GO" id="GO:0005634">
    <property type="term" value="C:nucleus"/>
    <property type="evidence" value="ECO:0000318"/>
    <property type="project" value="GO_Central"/>
</dbReference>
<dbReference type="AlphaFoldDB" id="M1DAL5"/>
<dbReference type="GO" id="GO:0000785">
    <property type="term" value="C:chromatin"/>
    <property type="evidence" value="ECO:0000318"/>
    <property type="project" value="GO_Central"/>
</dbReference>
<reference evidence="5" key="2">
    <citation type="submission" date="2015-06" db="UniProtKB">
        <authorList>
            <consortium name="EnsemblPlants"/>
        </authorList>
    </citation>
    <scope>IDENTIFICATION</scope>
    <source>
        <strain evidence="5">DM1-3 516 R44</strain>
    </source>
</reference>
<dbReference type="Gramene" id="PGSC0003DMT400085933">
    <property type="protein sequence ID" value="PGSC0003DMT400085933"/>
    <property type="gene ID" value="PGSC0003DMG400035504"/>
</dbReference>
<dbReference type="PaxDb" id="4113-PGSC0003DMT400085933"/>
<keyword evidence="2" id="KW-0804">Transcription</keyword>
<evidence type="ECO:0000256" key="1">
    <source>
        <dbReference type="ARBA" id="ARBA00023015"/>
    </source>
</evidence>
<dbReference type="GO" id="GO:0006357">
    <property type="term" value="P:regulation of transcription by RNA polymerase II"/>
    <property type="evidence" value="ECO:0000318"/>
    <property type="project" value="GO_Central"/>
</dbReference>
<dbReference type="InParanoid" id="M1DAL5"/>
<dbReference type="InterPro" id="IPR038336">
    <property type="entry name" value="NET_sf"/>
</dbReference>
<dbReference type="Proteomes" id="UP000011115">
    <property type="component" value="Unassembled WGS sequence"/>
</dbReference>
<dbReference type="InterPro" id="IPR027353">
    <property type="entry name" value="NET_dom"/>
</dbReference>
<evidence type="ECO:0000259" key="4">
    <source>
        <dbReference type="PROSITE" id="PS51525"/>
    </source>
</evidence>
<evidence type="ECO:0000313" key="6">
    <source>
        <dbReference type="Proteomes" id="UP000011115"/>
    </source>
</evidence>
<accession>M1DAL5</accession>
<name>M1DAL5_SOLTU</name>
<organism evidence="5 6">
    <name type="scientific">Solanum tuberosum</name>
    <name type="common">Potato</name>
    <dbReference type="NCBI Taxonomy" id="4113"/>
    <lineage>
        <taxon>Eukaryota</taxon>
        <taxon>Viridiplantae</taxon>
        <taxon>Streptophyta</taxon>
        <taxon>Embryophyta</taxon>
        <taxon>Tracheophyta</taxon>
        <taxon>Spermatophyta</taxon>
        <taxon>Magnoliopsida</taxon>
        <taxon>eudicotyledons</taxon>
        <taxon>Gunneridae</taxon>
        <taxon>Pentapetalae</taxon>
        <taxon>asterids</taxon>
        <taxon>lamiids</taxon>
        <taxon>Solanales</taxon>
        <taxon>Solanaceae</taxon>
        <taxon>Solanoideae</taxon>
        <taxon>Solaneae</taxon>
        <taxon>Solanum</taxon>
    </lineage>
</organism>
<feature type="compositionally biased region" description="Low complexity" evidence="3">
    <location>
        <begin position="730"/>
        <end position="740"/>
    </location>
</feature>
<dbReference type="Gene3D" id="1.20.1270.220">
    <property type="match status" value="1"/>
</dbReference>
<sequence>MDSEERRRFSGKVYTRRTLKKDASVAADVTRVSETLNGEQPVKVVAKTTNLTHSTSGDVPEGGVELREVDNCSGEEMVTIRFNESKSITESRNVRSRLEGELNDIRRMVRKIEVKEISLNKRRLVLIPGRPKISCRYPDVTRHMINRPPSPNYHLVVCGTIEREKRIPKVNQHDNPPVCGIVEREKRIRKVNQYYSSSDYLLGKDKLPSEIYKTSQKNKNETKNKGFALNRNREDLPTCRNARHPIPFVDALRQGRILERGKSITGAADPREMTIEEIEKVNRGLENLPEEELSAVAEMIKKRGVPYKQNNGELELDINNIDAETMWELNRFVTNYYNKRKSKARSSGSKVAAALKEAGTSDNFCFFSDLTPIIWDNFHFFSDHLLLPDADHLRQLQFFLRSSSPFCRWVSKLGFLFLQVTFGMDSEERRFSGKVYSRRNRKTLKKDISPATAAGVTAPETKVSETLDAEQPAKVTFPMNSEERRFSCKVYSRRNRKTTAAGVATLETKVSETLHAEQPAKVIPQADFLITNSTLGDVPEGGVELREGSQPNRSLILRAEDRVRVRLNKSRSLVEIREARRVLEGELDDVRGMVKKIEAKEKLQHTSRKHCGLVLKSSRPISSYRYPRFTVDDVLKNHFPNFVQPIDLPNPFRAPSLAAIASYGIVEREKRTRKPNRQGRILERGKSITGAADPRKKKPSNKRDMMTKEGTSGEMRSSTHVEGGREVDNSSSSDSGSSSI</sequence>